<dbReference type="Pfam" id="PF12937">
    <property type="entry name" value="F-box-like"/>
    <property type="match status" value="1"/>
</dbReference>
<dbReference type="InterPro" id="IPR036047">
    <property type="entry name" value="F-box-like_dom_sf"/>
</dbReference>
<dbReference type="EnsemblMetazoa" id="XM_016805157.2">
    <property type="protein sequence ID" value="XP_016660646.1"/>
    <property type="gene ID" value="LOC100570921"/>
</dbReference>
<protein>
    <recommendedName>
        <fullName evidence="1">F-box domain-containing protein</fullName>
    </recommendedName>
</protein>
<sequence>MNSLSSEFSSLLSNALTSLGYERLFNIAFVFTVETGFIPTTLAEHFDSTNSNIELAKMVNNVPLNSFWHKNNNIFNAELVMSNQLCHLTGVPNDDLLIITLSYSNVSKCTYFEIDRSIFSINTEHVFHLSLKYKNLVSVPIKCAILEITVGQYPGLCGIPEELISYIITKLNNTSDLYALMRCCKKLYHSVISNQFLWKTLVVEKYKKEKLSTDLIQQPIMDWRTVYYEVNRIKSGRRTIEIIRE</sequence>
<evidence type="ECO:0000313" key="3">
    <source>
        <dbReference type="Proteomes" id="UP000007819"/>
    </source>
</evidence>
<name>J9M6V5_ACYPI</name>
<evidence type="ECO:0000259" key="1">
    <source>
        <dbReference type="PROSITE" id="PS50181"/>
    </source>
</evidence>
<dbReference type="PROSITE" id="PS50181">
    <property type="entry name" value="FBOX"/>
    <property type="match status" value="1"/>
</dbReference>
<feature type="domain" description="F-box" evidence="1">
    <location>
        <begin position="153"/>
        <end position="201"/>
    </location>
</feature>
<organism evidence="2 3">
    <name type="scientific">Acyrthosiphon pisum</name>
    <name type="common">Pea aphid</name>
    <dbReference type="NCBI Taxonomy" id="7029"/>
    <lineage>
        <taxon>Eukaryota</taxon>
        <taxon>Metazoa</taxon>
        <taxon>Ecdysozoa</taxon>
        <taxon>Arthropoda</taxon>
        <taxon>Hexapoda</taxon>
        <taxon>Insecta</taxon>
        <taxon>Pterygota</taxon>
        <taxon>Neoptera</taxon>
        <taxon>Paraneoptera</taxon>
        <taxon>Hemiptera</taxon>
        <taxon>Sternorrhyncha</taxon>
        <taxon>Aphidomorpha</taxon>
        <taxon>Aphidoidea</taxon>
        <taxon>Aphididae</taxon>
        <taxon>Macrosiphini</taxon>
        <taxon>Acyrthosiphon</taxon>
    </lineage>
</organism>
<dbReference type="KEGG" id="api:100570921"/>
<proteinExistence type="predicted"/>
<gene>
    <name evidence="2" type="primary">100570921</name>
</gene>
<evidence type="ECO:0000313" key="2">
    <source>
        <dbReference type="EnsemblMetazoa" id="XP_003245165.1"/>
    </source>
</evidence>
<dbReference type="SUPFAM" id="SSF81383">
    <property type="entry name" value="F-box domain"/>
    <property type="match status" value="1"/>
</dbReference>
<dbReference type="EnsemblMetazoa" id="XM_003245118.3">
    <property type="protein sequence ID" value="XP_003245166.1"/>
    <property type="gene ID" value="LOC100570921"/>
</dbReference>
<dbReference type="OrthoDB" id="101791at2759"/>
<keyword evidence="3" id="KW-1185">Reference proteome</keyword>
<dbReference type="AlphaFoldDB" id="J9M6V5"/>
<dbReference type="Proteomes" id="UP000007819">
    <property type="component" value="Chromosome A2"/>
</dbReference>
<dbReference type="InterPro" id="IPR001810">
    <property type="entry name" value="F-box_dom"/>
</dbReference>
<dbReference type="InParanoid" id="J9M6V5"/>
<dbReference type="EnsemblMetazoa" id="XM_003245117.4">
    <property type="protein sequence ID" value="XP_003245165.1"/>
    <property type="gene ID" value="LOC100570921"/>
</dbReference>
<reference evidence="3" key="1">
    <citation type="submission" date="2010-06" db="EMBL/GenBank/DDBJ databases">
        <authorList>
            <person name="Jiang H."/>
            <person name="Abraham K."/>
            <person name="Ali S."/>
            <person name="Alsbrooks S.L."/>
            <person name="Anim B.N."/>
            <person name="Anosike U.S."/>
            <person name="Attaway T."/>
            <person name="Bandaranaike D.P."/>
            <person name="Battles P.K."/>
            <person name="Bell S.N."/>
            <person name="Bell A.V."/>
            <person name="Beltran B."/>
            <person name="Bickham C."/>
            <person name="Bustamante Y."/>
            <person name="Caleb T."/>
            <person name="Canada A."/>
            <person name="Cardenas V."/>
            <person name="Carter K."/>
            <person name="Chacko J."/>
            <person name="Chandrabose M.N."/>
            <person name="Chavez D."/>
            <person name="Chavez A."/>
            <person name="Chen L."/>
            <person name="Chu H.-S."/>
            <person name="Claassen K.J."/>
            <person name="Cockrell R."/>
            <person name="Collins M."/>
            <person name="Cooper J.A."/>
            <person name="Cree A."/>
            <person name="Curry S.M."/>
            <person name="Da Y."/>
            <person name="Dao M.D."/>
            <person name="Das B."/>
            <person name="Davila M.-L."/>
            <person name="Davy-Carroll L."/>
            <person name="Denson S."/>
            <person name="Dinh H."/>
            <person name="Ebong V.E."/>
            <person name="Edwards J.R."/>
            <person name="Egan A."/>
            <person name="El-Daye J."/>
            <person name="Escobedo L."/>
            <person name="Fernandez S."/>
            <person name="Fernando P.R."/>
            <person name="Flagg N."/>
            <person name="Forbes L.D."/>
            <person name="Fowler R.G."/>
            <person name="Fu Q."/>
            <person name="Gabisi R.A."/>
            <person name="Ganer J."/>
            <person name="Garbino Pronczuk A."/>
            <person name="Garcia R.M."/>
            <person name="Garner T."/>
            <person name="Garrett T.E."/>
            <person name="Gonzalez D.A."/>
            <person name="Hamid H."/>
            <person name="Hawkins E.S."/>
            <person name="Hirani K."/>
            <person name="Hogues M.E."/>
            <person name="Hollins B."/>
            <person name="Hsiao C.-H."/>
            <person name="Jabil R."/>
            <person name="James M.L."/>
            <person name="Jhangiani S.N."/>
            <person name="Johnson B."/>
            <person name="Johnson Q."/>
            <person name="Joshi V."/>
            <person name="Kalu J.B."/>
            <person name="Kam C."/>
            <person name="Kashfia A."/>
            <person name="Keebler J."/>
            <person name="Kisamo H."/>
            <person name="Kovar C.L."/>
            <person name="Lago L.A."/>
            <person name="Lai C.-Y."/>
            <person name="Laidlaw J."/>
            <person name="Lara F."/>
            <person name="Le T.-K."/>
            <person name="Lee S.L."/>
            <person name="Legall F.H."/>
            <person name="Lemon S.J."/>
            <person name="Lewis L.R."/>
            <person name="Li B."/>
            <person name="Liu Y."/>
            <person name="Liu Y.-S."/>
            <person name="Lopez J."/>
            <person name="Lozado R.J."/>
            <person name="Lu J."/>
            <person name="Madu R.C."/>
            <person name="Maheshwari M."/>
            <person name="Maheshwari R."/>
            <person name="Malloy K."/>
            <person name="Martinez E."/>
            <person name="Mathew T."/>
            <person name="Mercado I.C."/>
            <person name="Mercado C."/>
            <person name="Meyer B."/>
            <person name="Montgomery K."/>
            <person name="Morgan M.B."/>
            <person name="Munidasa M."/>
            <person name="Nazareth L.V."/>
            <person name="Nelson J."/>
            <person name="Ng B.M."/>
            <person name="Nguyen N.B."/>
            <person name="Nguyen P.Q."/>
            <person name="Nguyen T."/>
            <person name="Obregon M."/>
            <person name="Okwuonu G.O."/>
            <person name="Onwere C.G."/>
            <person name="Orozco G."/>
            <person name="Parra A."/>
            <person name="Patel S."/>
            <person name="Patil S."/>
            <person name="Perez A."/>
            <person name="Perez Y."/>
            <person name="Pham C."/>
            <person name="Primus E.L."/>
            <person name="Pu L.-L."/>
            <person name="Puazo M."/>
            <person name="Qin X."/>
            <person name="Quiroz J.B."/>
            <person name="Reese J."/>
            <person name="Richards S."/>
            <person name="Rives C.M."/>
            <person name="Robberts R."/>
            <person name="Ruiz S.J."/>
            <person name="Ruiz M.J."/>
            <person name="Santibanez J."/>
            <person name="Schneider B.W."/>
            <person name="Sisson I."/>
            <person name="Smith M."/>
            <person name="Sodergren E."/>
            <person name="Song X.-Z."/>
            <person name="Song B.B."/>
            <person name="Summersgill H."/>
            <person name="Thelus R."/>
            <person name="Thornton R.D."/>
            <person name="Trejos Z.Y."/>
            <person name="Usmani K."/>
            <person name="Vattathil S."/>
            <person name="Villasana D."/>
            <person name="Walker D.L."/>
            <person name="Wang S."/>
            <person name="Wang K."/>
            <person name="White C.S."/>
            <person name="Williams A.C."/>
            <person name="Williamson J."/>
            <person name="Wilson K."/>
            <person name="Woghiren I.O."/>
            <person name="Woodworth J.R."/>
            <person name="Worley K.C."/>
            <person name="Wright R.A."/>
            <person name="Wu W."/>
            <person name="Young L."/>
            <person name="Zhang L."/>
            <person name="Zhang J."/>
            <person name="Zhu Y."/>
            <person name="Muzny D.M."/>
            <person name="Weinstock G."/>
            <person name="Gibbs R.A."/>
        </authorList>
    </citation>
    <scope>NUCLEOTIDE SEQUENCE [LARGE SCALE GENOMIC DNA]</scope>
    <source>
        <strain evidence="3">LSR1</strain>
    </source>
</reference>
<accession>J9M6V5</accession>
<reference evidence="2" key="2">
    <citation type="submission" date="2022-06" db="UniProtKB">
        <authorList>
            <consortium name="EnsemblMetazoa"/>
        </authorList>
    </citation>
    <scope>IDENTIFICATION</scope>
</reference>